<accession>A0A6G6ISP0</accession>
<dbReference type="NCBIfam" id="TIGR00369">
    <property type="entry name" value="unchar_dom_1"/>
    <property type="match status" value="1"/>
</dbReference>
<gene>
    <name evidence="4" type="ORF">G5B91_06930</name>
</gene>
<dbReference type="Pfam" id="PF03061">
    <property type="entry name" value="4HBT"/>
    <property type="match status" value="1"/>
</dbReference>
<evidence type="ECO:0000259" key="3">
    <source>
        <dbReference type="Pfam" id="PF03061"/>
    </source>
</evidence>
<dbReference type="PANTHER" id="PTHR21660">
    <property type="entry name" value="THIOESTERASE SUPERFAMILY MEMBER-RELATED"/>
    <property type="match status" value="1"/>
</dbReference>
<dbReference type="InterPro" id="IPR039298">
    <property type="entry name" value="ACOT13"/>
</dbReference>
<dbReference type="AlphaFoldDB" id="A0A6G6ISP0"/>
<protein>
    <submittedName>
        <fullName evidence="4">PaaI family thioesterase</fullName>
    </submittedName>
</protein>
<dbReference type="RefSeq" id="WP_024767618.1">
    <property type="nucleotide sequence ID" value="NZ_CP049140.1"/>
</dbReference>
<dbReference type="InterPro" id="IPR003736">
    <property type="entry name" value="PAAI_dom"/>
</dbReference>
<dbReference type="GO" id="GO:0047617">
    <property type="term" value="F:fatty acyl-CoA hydrolase activity"/>
    <property type="evidence" value="ECO:0007669"/>
    <property type="project" value="InterPro"/>
</dbReference>
<dbReference type="CDD" id="cd03443">
    <property type="entry name" value="PaaI_thioesterase"/>
    <property type="match status" value="1"/>
</dbReference>
<comment type="similarity">
    <text evidence="1">Belongs to the thioesterase PaaI family.</text>
</comment>
<dbReference type="InterPro" id="IPR006683">
    <property type="entry name" value="Thioestr_dom"/>
</dbReference>
<dbReference type="KEGG" id="pnt:G5B91_06930"/>
<name>A0A6G6ISP0_PSENT</name>
<dbReference type="Gene3D" id="3.10.129.10">
    <property type="entry name" value="Hotdog Thioesterase"/>
    <property type="match status" value="1"/>
</dbReference>
<dbReference type="InterPro" id="IPR029069">
    <property type="entry name" value="HotDog_dom_sf"/>
</dbReference>
<dbReference type="SUPFAM" id="SSF54637">
    <property type="entry name" value="Thioesterase/thiol ester dehydrase-isomerase"/>
    <property type="match status" value="1"/>
</dbReference>
<evidence type="ECO:0000313" key="5">
    <source>
        <dbReference type="Proteomes" id="UP000501063"/>
    </source>
</evidence>
<evidence type="ECO:0000256" key="2">
    <source>
        <dbReference type="ARBA" id="ARBA00022801"/>
    </source>
</evidence>
<keyword evidence="2" id="KW-0378">Hydrolase</keyword>
<dbReference type="PANTHER" id="PTHR21660:SF1">
    <property type="entry name" value="ACYL-COENZYME A THIOESTERASE 13"/>
    <property type="match status" value="1"/>
</dbReference>
<evidence type="ECO:0000313" key="4">
    <source>
        <dbReference type="EMBL" id="QIE86014.1"/>
    </source>
</evidence>
<feature type="domain" description="Thioesterase" evidence="3">
    <location>
        <begin position="62"/>
        <end position="137"/>
    </location>
</feature>
<reference evidence="4 5" key="1">
    <citation type="submission" date="2020-02" db="EMBL/GenBank/DDBJ databases">
        <title>Integrative conjugative elements (ICEs) and plasmids drive adaptation of Pseudomonas nitroreducens strain HBP1 to wastewater environment.</title>
        <authorList>
            <person name="Sentchilo V."/>
            <person name="Carraro N."/>
            <person name="Bertelli C."/>
            <person name="van der Meer J.R."/>
        </authorList>
    </citation>
    <scope>NUCLEOTIDE SEQUENCE [LARGE SCALE GENOMIC DNA]</scope>
    <source>
        <strain evidence="4 5">HBP1</strain>
    </source>
</reference>
<dbReference type="Proteomes" id="UP000501063">
    <property type="component" value="Chromosome"/>
</dbReference>
<proteinExistence type="inferred from homology"/>
<dbReference type="EMBL" id="CP049140">
    <property type="protein sequence ID" value="QIE86014.1"/>
    <property type="molecule type" value="Genomic_DNA"/>
</dbReference>
<organism evidence="4 5">
    <name type="scientific">Pseudomonas nitroreducens</name>
    <dbReference type="NCBI Taxonomy" id="46680"/>
    <lineage>
        <taxon>Bacteria</taxon>
        <taxon>Pseudomonadati</taxon>
        <taxon>Pseudomonadota</taxon>
        <taxon>Gammaproteobacteria</taxon>
        <taxon>Pseudomonadales</taxon>
        <taxon>Pseudomonadaceae</taxon>
        <taxon>Pseudomonas</taxon>
    </lineage>
</organism>
<sequence>MSKTQDNPDRLFIQEFITNQWTDRPVTGSPLAVLLGMKLLSASRGEIRASFDVGSNFTQGGGAVQGGIVTSLLDFGMAFAGLSVLDTGKTATTIALSVNFLRPAYSGIHEVHAQLDKVGRNLLYASAKLYCQNGSLIATANSPLAIISIPS</sequence>
<evidence type="ECO:0000256" key="1">
    <source>
        <dbReference type="ARBA" id="ARBA00008324"/>
    </source>
</evidence>